<comment type="caution">
    <text evidence="2">The sequence shown here is derived from an EMBL/GenBank/DDBJ whole genome shotgun (WGS) entry which is preliminary data.</text>
</comment>
<sequence length="202" mass="22487">MRLSRSLFLLLMVALLSRAKGALSTNVNNLKLAATTTILESSSKQNTRLLRAYEADDADSEERAPTLTGVFSDKELAPKAAAKLIKSKSLSRTALMTMDDVDDDLALLTTMWVRNLGVLKKLEEVGYTPISLAAKLNVNTKPQSLTKTQLADKLVDDQYFATWYLFFYQILEVGSPRQCQLTTELFLPCESASRVDGWVIIF</sequence>
<evidence type="ECO:0008006" key="4">
    <source>
        <dbReference type="Google" id="ProtNLM"/>
    </source>
</evidence>
<name>A0A0W8DX33_PHYNI</name>
<dbReference type="Proteomes" id="UP000052943">
    <property type="component" value="Unassembled WGS sequence"/>
</dbReference>
<accession>A0A0W8DX33</accession>
<feature type="signal peptide" evidence="1">
    <location>
        <begin position="1"/>
        <end position="24"/>
    </location>
</feature>
<proteinExistence type="predicted"/>
<evidence type="ECO:0000313" key="3">
    <source>
        <dbReference type="Proteomes" id="UP000052943"/>
    </source>
</evidence>
<evidence type="ECO:0000256" key="1">
    <source>
        <dbReference type="SAM" id="SignalP"/>
    </source>
</evidence>
<evidence type="ECO:0000313" key="2">
    <source>
        <dbReference type="EMBL" id="KUG00967.1"/>
    </source>
</evidence>
<dbReference type="AlphaFoldDB" id="A0A0W8DX33"/>
<reference evidence="2 3" key="1">
    <citation type="submission" date="2015-11" db="EMBL/GenBank/DDBJ databases">
        <title>Genomes and virulence difference between two physiological races of Phytophthora nicotianae.</title>
        <authorList>
            <person name="Liu H."/>
            <person name="Ma X."/>
            <person name="Yu H."/>
            <person name="Fang D."/>
            <person name="Li Y."/>
            <person name="Wang X."/>
            <person name="Wang W."/>
            <person name="Dong Y."/>
            <person name="Xiao B."/>
        </authorList>
    </citation>
    <scope>NUCLEOTIDE SEQUENCE [LARGE SCALE GENOMIC DNA]</scope>
    <source>
        <strain evidence="3">race 0</strain>
    </source>
</reference>
<protein>
    <recommendedName>
        <fullName evidence="4">RxLR effector protein</fullName>
    </recommendedName>
</protein>
<feature type="chain" id="PRO_5006942046" description="RxLR effector protein" evidence="1">
    <location>
        <begin position="25"/>
        <end position="202"/>
    </location>
</feature>
<organism evidence="2 3">
    <name type="scientific">Phytophthora nicotianae</name>
    <name type="common">Potato buckeye rot agent</name>
    <name type="synonym">Phytophthora parasitica</name>
    <dbReference type="NCBI Taxonomy" id="4792"/>
    <lineage>
        <taxon>Eukaryota</taxon>
        <taxon>Sar</taxon>
        <taxon>Stramenopiles</taxon>
        <taxon>Oomycota</taxon>
        <taxon>Peronosporomycetes</taxon>
        <taxon>Peronosporales</taxon>
        <taxon>Peronosporaceae</taxon>
        <taxon>Phytophthora</taxon>
    </lineage>
</organism>
<keyword evidence="1" id="KW-0732">Signal</keyword>
<dbReference type="EMBL" id="LNFO01000491">
    <property type="protein sequence ID" value="KUG00967.1"/>
    <property type="molecule type" value="Genomic_DNA"/>
</dbReference>
<gene>
    <name evidence="2" type="ORF">AM587_10003513</name>
</gene>